<dbReference type="EMBL" id="VSRR010127400">
    <property type="protein sequence ID" value="MPD01499.1"/>
    <property type="molecule type" value="Genomic_DNA"/>
</dbReference>
<evidence type="ECO:0000313" key="1">
    <source>
        <dbReference type="EMBL" id="MPD01499.1"/>
    </source>
</evidence>
<gene>
    <name evidence="1" type="ORF">E2C01_097031</name>
</gene>
<dbReference type="Proteomes" id="UP000324222">
    <property type="component" value="Unassembled WGS sequence"/>
</dbReference>
<sequence length="37" mass="4499">MQCCQNHDNEHHPEAWVDYEQWCQRGNTPAPHHFPRV</sequence>
<comment type="caution">
    <text evidence="1">The sequence shown here is derived from an EMBL/GenBank/DDBJ whole genome shotgun (WGS) entry which is preliminary data.</text>
</comment>
<accession>A0A5B7K8W1</accession>
<organism evidence="1 2">
    <name type="scientific">Portunus trituberculatus</name>
    <name type="common">Swimming crab</name>
    <name type="synonym">Neptunus trituberculatus</name>
    <dbReference type="NCBI Taxonomy" id="210409"/>
    <lineage>
        <taxon>Eukaryota</taxon>
        <taxon>Metazoa</taxon>
        <taxon>Ecdysozoa</taxon>
        <taxon>Arthropoda</taxon>
        <taxon>Crustacea</taxon>
        <taxon>Multicrustacea</taxon>
        <taxon>Malacostraca</taxon>
        <taxon>Eumalacostraca</taxon>
        <taxon>Eucarida</taxon>
        <taxon>Decapoda</taxon>
        <taxon>Pleocyemata</taxon>
        <taxon>Brachyura</taxon>
        <taxon>Eubrachyura</taxon>
        <taxon>Portunoidea</taxon>
        <taxon>Portunidae</taxon>
        <taxon>Portuninae</taxon>
        <taxon>Portunus</taxon>
    </lineage>
</organism>
<protein>
    <submittedName>
        <fullName evidence="1">Uncharacterized protein</fullName>
    </submittedName>
</protein>
<evidence type="ECO:0000313" key="2">
    <source>
        <dbReference type="Proteomes" id="UP000324222"/>
    </source>
</evidence>
<name>A0A5B7K8W1_PORTR</name>
<reference evidence="1 2" key="1">
    <citation type="submission" date="2019-05" db="EMBL/GenBank/DDBJ databases">
        <title>Another draft genome of Portunus trituberculatus and its Hox gene families provides insights of decapod evolution.</title>
        <authorList>
            <person name="Jeong J.-H."/>
            <person name="Song I."/>
            <person name="Kim S."/>
            <person name="Choi T."/>
            <person name="Kim D."/>
            <person name="Ryu S."/>
            <person name="Kim W."/>
        </authorList>
    </citation>
    <scope>NUCLEOTIDE SEQUENCE [LARGE SCALE GENOMIC DNA]</scope>
    <source>
        <tissue evidence="1">Muscle</tissue>
    </source>
</reference>
<dbReference type="AlphaFoldDB" id="A0A5B7K8W1"/>
<keyword evidence="2" id="KW-1185">Reference proteome</keyword>
<proteinExistence type="predicted"/>